<evidence type="ECO:0000313" key="3">
    <source>
        <dbReference type="Proteomes" id="UP001595557"/>
    </source>
</evidence>
<comment type="caution">
    <text evidence="2">The sequence shown here is derived from an EMBL/GenBank/DDBJ whole genome shotgun (WGS) entry which is preliminary data.</text>
</comment>
<name>A0ABV7ID31_9RHOB</name>
<dbReference type="RefSeq" id="WP_374300247.1">
    <property type="nucleotide sequence ID" value="NZ_JBHRTE010000019.1"/>
</dbReference>
<evidence type="ECO:0000259" key="1">
    <source>
        <dbReference type="Pfam" id="PF09361"/>
    </source>
</evidence>
<proteinExistence type="predicted"/>
<reference evidence="3" key="1">
    <citation type="journal article" date="2019" name="Int. J. Syst. Evol. Microbiol.">
        <title>The Global Catalogue of Microorganisms (GCM) 10K type strain sequencing project: providing services to taxonomists for standard genome sequencing and annotation.</title>
        <authorList>
            <consortium name="The Broad Institute Genomics Platform"/>
            <consortium name="The Broad Institute Genome Sequencing Center for Infectious Disease"/>
            <person name="Wu L."/>
            <person name="Ma J."/>
        </authorList>
    </citation>
    <scope>NUCLEOTIDE SEQUENCE [LARGE SCALE GENOMIC DNA]</scope>
    <source>
        <strain evidence="3">KCTC 52239</strain>
    </source>
</reference>
<feature type="domain" description="Phasin" evidence="1">
    <location>
        <begin position="20"/>
        <end position="108"/>
    </location>
</feature>
<keyword evidence="3" id="KW-1185">Reference proteome</keyword>
<protein>
    <submittedName>
        <fullName evidence="2">Phasin family protein</fullName>
    </submittedName>
</protein>
<sequence length="118" mass="13509">MAKTTTETPNADRVLERMGEAELSFIRPLGAFNTAMADAYMDLVEEWTNFVMRRTRQDIRMLHQILHCRDATQIQQIQGAFVQKAITEYQEEAGRVSAILQHANRTITEKNAQEPAQT</sequence>
<evidence type="ECO:0000313" key="2">
    <source>
        <dbReference type="EMBL" id="MFC3167224.1"/>
    </source>
</evidence>
<accession>A0ABV7ID31</accession>
<dbReference type="Pfam" id="PF09361">
    <property type="entry name" value="Phasin_2"/>
    <property type="match status" value="1"/>
</dbReference>
<gene>
    <name evidence="2" type="ORF">ACFOD7_04085</name>
</gene>
<dbReference type="Proteomes" id="UP001595557">
    <property type="component" value="Unassembled WGS sequence"/>
</dbReference>
<organism evidence="2 3">
    <name type="scientific">Paracoccus fontiphilus</name>
    <dbReference type="NCBI Taxonomy" id="1815556"/>
    <lineage>
        <taxon>Bacteria</taxon>
        <taxon>Pseudomonadati</taxon>
        <taxon>Pseudomonadota</taxon>
        <taxon>Alphaproteobacteria</taxon>
        <taxon>Rhodobacterales</taxon>
        <taxon>Paracoccaceae</taxon>
        <taxon>Paracoccus</taxon>
    </lineage>
</organism>
<dbReference type="EMBL" id="JBHRTE010000019">
    <property type="protein sequence ID" value="MFC3167224.1"/>
    <property type="molecule type" value="Genomic_DNA"/>
</dbReference>
<dbReference type="InterPro" id="IPR018968">
    <property type="entry name" value="Phasin"/>
</dbReference>